<name>A0A7S4SUR9_9DINO</name>
<feature type="region of interest" description="Disordered" evidence="1">
    <location>
        <begin position="1"/>
        <end position="27"/>
    </location>
</feature>
<feature type="region of interest" description="Disordered" evidence="1">
    <location>
        <begin position="291"/>
        <end position="351"/>
    </location>
</feature>
<gene>
    <name evidence="2" type="ORF">AMON00008_LOCUS56822</name>
</gene>
<reference evidence="2" key="1">
    <citation type="submission" date="2021-01" db="EMBL/GenBank/DDBJ databases">
        <authorList>
            <person name="Corre E."/>
            <person name="Pelletier E."/>
            <person name="Niang G."/>
            <person name="Scheremetjew M."/>
            <person name="Finn R."/>
            <person name="Kale V."/>
            <person name="Holt S."/>
            <person name="Cochrane G."/>
            <person name="Meng A."/>
            <person name="Brown T."/>
            <person name="Cohen L."/>
        </authorList>
    </citation>
    <scope>NUCLEOTIDE SEQUENCE</scope>
    <source>
        <strain evidence="2">CCMP3105</strain>
    </source>
</reference>
<dbReference type="EMBL" id="HBNR01079612">
    <property type="protein sequence ID" value="CAE4656399.1"/>
    <property type="molecule type" value="Transcribed_RNA"/>
</dbReference>
<feature type="compositionally biased region" description="Basic residues" evidence="1">
    <location>
        <begin position="320"/>
        <end position="331"/>
    </location>
</feature>
<accession>A0A7S4SUR9</accession>
<evidence type="ECO:0000313" key="2">
    <source>
        <dbReference type="EMBL" id="CAE4656399.1"/>
    </source>
</evidence>
<feature type="compositionally biased region" description="Acidic residues" evidence="1">
    <location>
        <begin position="18"/>
        <end position="27"/>
    </location>
</feature>
<feature type="compositionally biased region" description="Basic residues" evidence="1">
    <location>
        <begin position="302"/>
        <end position="313"/>
    </location>
</feature>
<protein>
    <submittedName>
        <fullName evidence="2">Uncharacterized protein</fullName>
    </submittedName>
</protein>
<organism evidence="2">
    <name type="scientific">Alexandrium monilatum</name>
    <dbReference type="NCBI Taxonomy" id="311494"/>
    <lineage>
        <taxon>Eukaryota</taxon>
        <taxon>Sar</taxon>
        <taxon>Alveolata</taxon>
        <taxon>Dinophyceae</taxon>
        <taxon>Gonyaulacales</taxon>
        <taxon>Pyrocystaceae</taxon>
        <taxon>Alexandrium</taxon>
    </lineage>
</organism>
<feature type="compositionally biased region" description="Basic residues" evidence="1">
    <location>
        <begin position="338"/>
        <end position="351"/>
    </location>
</feature>
<dbReference type="AlphaFoldDB" id="A0A7S4SUR9"/>
<evidence type="ECO:0000256" key="1">
    <source>
        <dbReference type="SAM" id="MobiDB-lite"/>
    </source>
</evidence>
<proteinExistence type="predicted"/>
<sequence>MPRPSPSPPRSRSRSCSAEEEEEEEEEDFRNGCFVRPARISADARRRVRAVVGTSQWRLERRRGYVRPPRRLPCGAPCAVADLGECGDRKCGNYRLGEKTSEVRPDFLAFCVEHIRRSLSPAVLRAGIVYASLGSGQLLFDWELLERLTLEEGARLRAVHLIDQDYGGPKRRDSAVRAQEVLAGWYDDQDWDDERGPCAFRSFLSAPDFQRWALRSGEAAHVLLDCDAVGARKRVDVAAFRRAALRPDGVCLVLSNPAKRTAIARRQSWSGGGGGDGLRVLEQHVHRRGEWRHPESVSCSRTRSRRRRRRGSRRRGDSRQRRRRSGSRRGRSSPGARSRSRPGSRSRGRRR</sequence>